<dbReference type="Gene3D" id="1.10.4030.10">
    <property type="entry name" value="Porin chaperone SurA, peptide-binding domain"/>
    <property type="match status" value="1"/>
</dbReference>
<dbReference type="InterPro" id="IPR050245">
    <property type="entry name" value="PrsA_foldase"/>
</dbReference>
<keyword evidence="5" id="KW-0697">Rotamase</keyword>
<dbReference type="Pfam" id="PF13145">
    <property type="entry name" value="Rotamase_2"/>
    <property type="match status" value="1"/>
</dbReference>
<comment type="caution">
    <text evidence="8">The sequence shown here is derived from an EMBL/GenBank/DDBJ whole genome shotgun (WGS) entry which is preliminary data.</text>
</comment>
<dbReference type="InterPro" id="IPR027304">
    <property type="entry name" value="Trigger_fact/SurA_dom_sf"/>
</dbReference>
<dbReference type="SUPFAM" id="SSF109998">
    <property type="entry name" value="Triger factor/SurA peptide-binding domain-like"/>
    <property type="match status" value="1"/>
</dbReference>
<proteinExistence type="inferred from homology"/>
<evidence type="ECO:0000313" key="9">
    <source>
        <dbReference type="Proteomes" id="UP000482578"/>
    </source>
</evidence>
<dbReference type="EMBL" id="JAAGAA010000008">
    <property type="protein sequence ID" value="NDV13148.1"/>
    <property type="molecule type" value="Genomic_DNA"/>
</dbReference>
<dbReference type="Gene3D" id="3.10.50.40">
    <property type="match status" value="1"/>
</dbReference>
<dbReference type="PANTHER" id="PTHR47245:SF1">
    <property type="entry name" value="FOLDASE PROTEIN PRSA"/>
    <property type="match status" value="1"/>
</dbReference>
<comment type="catalytic activity">
    <reaction evidence="1">
        <text>[protein]-peptidylproline (omega=180) = [protein]-peptidylproline (omega=0)</text>
        <dbReference type="Rhea" id="RHEA:16237"/>
        <dbReference type="Rhea" id="RHEA-COMP:10747"/>
        <dbReference type="Rhea" id="RHEA-COMP:10748"/>
        <dbReference type="ChEBI" id="CHEBI:83833"/>
        <dbReference type="ChEBI" id="CHEBI:83834"/>
        <dbReference type="EC" id="5.2.1.8"/>
    </reaction>
</comment>
<feature type="domain" description="PpiC" evidence="7">
    <location>
        <begin position="115"/>
        <end position="227"/>
    </location>
</feature>
<accession>A0A6B2KSM8</accession>
<gene>
    <name evidence="8" type="primary">epsD</name>
    <name evidence="8" type="ORF">GZH52_10145</name>
</gene>
<evidence type="ECO:0000256" key="1">
    <source>
        <dbReference type="ARBA" id="ARBA00000971"/>
    </source>
</evidence>
<comment type="similarity">
    <text evidence="2">Belongs to the PpiC/parvulin rotamase family.</text>
</comment>
<dbReference type="PROSITE" id="PS51257">
    <property type="entry name" value="PROKAR_LIPOPROTEIN"/>
    <property type="match status" value="1"/>
</dbReference>
<evidence type="ECO:0000313" key="8">
    <source>
        <dbReference type="EMBL" id="NDV13148.1"/>
    </source>
</evidence>
<dbReference type="InterPro" id="IPR046357">
    <property type="entry name" value="PPIase_dom_sf"/>
</dbReference>
<dbReference type="InterPro" id="IPR014274">
    <property type="entry name" value="PPIase_EpsD"/>
</dbReference>
<keyword evidence="9" id="KW-1185">Reference proteome</keyword>
<name>A0A6B2KSM8_9NEIS</name>
<protein>
    <recommendedName>
        <fullName evidence="3">peptidylprolyl isomerase</fullName>
        <ecNumber evidence="3">5.2.1.8</ecNumber>
    </recommendedName>
</protein>
<keyword evidence="6 8" id="KW-0413">Isomerase</keyword>
<dbReference type="AlphaFoldDB" id="A0A6B2KSM8"/>
<evidence type="ECO:0000256" key="4">
    <source>
        <dbReference type="ARBA" id="ARBA00022729"/>
    </source>
</evidence>
<dbReference type="GO" id="GO:0003755">
    <property type="term" value="F:peptidyl-prolyl cis-trans isomerase activity"/>
    <property type="evidence" value="ECO:0007669"/>
    <property type="project" value="UniProtKB-KW"/>
</dbReference>
<dbReference type="EC" id="5.2.1.8" evidence="3"/>
<keyword evidence="4" id="KW-0732">Signal</keyword>
<evidence type="ECO:0000256" key="6">
    <source>
        <dbReference type="ARBA" id="ARBA00023235"/>
    </source>
</evidence>
<dbReference type="PANTHER" id="PTHR47245">
    <property type="entry name" value="PEPTIDYLPROLYL ISOMERASE"/>
    <property type="match status" value="1"/>
</dbReference>
<evidence type="ECO:0000256" key="5">
    <source>
        <dbReference type="ARBA" id="ARBA00023110"/>
    </source>
</evidence>
<sequence>MRGSLLALSVVLALAGCGEKKAPASQVAARVGETELTVHQLNAAMPTLSAGLAGEGEDVQKAVLKRMVERELLVQRALTDKLDQDPKIMLALDNARQDILAKAWLDTQVAQLARPTPEQVARYYADNPALFAQRKLYQLQKLTLENRKGVAEEVDRLLAGGGSLQSLAQWASEHKLPFNAEAGTVAAEQVPLGVLEKLAALAPGQSLTLAEGNRVVVLRVAGVEQAPRAEAQAAGEIEQFLLSRERQQQVSRLLAQLKKDSPVEYTLFPELGGTLASAPGAAR</sequence>
<evidence type="ECO:0000256" key="3">
    <source>
        <dbReference type="ARBA" id="ARBA00013194"/>
    </source>
</evidence>
<dbReference type="Proteomes" id="UP000482578">
    <property type="component" value="Unassembled WGS sequence"/>
</dbReference>
<evidence type="ECO:0000259" key="7">
    <source>
        <dbReference type="Pfam" id="PF13145"/>
    </source>
</evidence>
<dbReference type="InterPro" id="IPR000297">
    <property type="entry name" value="PPIase_PpiC"/>
</dbReference>
<evidence type="ECO:0000256" key="2">
    <source>
        <dbReference type="ARBA" id="ARBA00007656"/>
    </source>
</evidence>
<dbReference type="RefSeq" id="WP_163316354.1">
    <property type="nucleotide sequence ID" value="NZ_JAAGAA010000008.1"/>
</dbReference>
<organism evidence="8 9">
    <name type="scientific">Crenobacter caeni</name>
    <dbReference type="NCBI Taxonomy" id="2705474"/>
    <lineage>
        <taxon>Bacteria</taxon>
        <taxon>Pseudomonadati</taxon>
        <taxon>Pseudomonadota</taxon>
        <taxon>Betaproteobacteria</taxon>
        <taxon>Neisseriales</taxon>
        <taxon>Neisseriaceae</taxon>
        <taxon>Crenobacter</taxon>
    </lineage>
</organism>
<reference evidence="8 9" key="1">
    <citation type="submission" date="2020-02" db="EMBL/GenBank/DDBJ databases">
        <authorList>
            <person name="Yang Z."/>
        </authorList>
    </citation>
    <scope>NUCLEOTIDE SEQUENCE [LARGE SCALE GENOMIC DNA]</scope>
    <source>
        <strain evidence="8 9">HX-7-9</strain>
    </source>
</reference>
<dbReference type="NCBIfam" id="TIGR02925">
    <property type="entry name" value="cis_trans_EpsD"/>
    <property type="match status" value="1"/>
</dbReference>